<dbReference type="EMBL" id="SXFB01000003">
    <property type="protein sequence ID" value="NFV25700.1"/>
    <property type="molecule type" value="Genomic_DNA"/>
</dbReference>
<name>A0A6B4JN84_CLOBO</name>
<proteinExistence type="predicted"/>
<dbReference type="AlphaFoldDB" id="A0A6B4JN84"/>
<organism evidence="1 2">
    <name type="scientific">Clostridium botulinum</name>
    <dbReference type="NCBI Taxonomy" id="1491"/>
    <lineage>
        <taxon>Bacteria</taxon>
        <taxon>Bacillati</taxon>
        <taxon>Bacillota</taxon>
        <taxon>Clostridia</taxon>
        <taxon>Eubacteriales</taxon>
        <taxon>Clostridiaceae</taxon>
        <taxon>Clostridium</taxon>
    </lineage>
</organism>
<comment type="caution">
    <text evidence="1">The sequence shown here is derived from an EMBL/GenBank/DDBJ whole genome shotgun (WGS) entry which is preliminary data.</text>
</comment>
<evidence type="ECO:0000313" key="2">
    <source>
        <dbReference type="Proteomes" id="UP000486903"/>
    </source>
</evidence>
<dbReference type="Proteomes" id="UP000486903">
    <property type="component" value="Unassembled WGS sequence"/>
</dbReference>
<reference evidence="1 2" key="1">
    <citation type="submission" date="2019-04" db="EMBL/GenBank/DDBJ databases">
        <title>Genome sequencing of Clostridium botulinum Groups I-IV and Clostridium butyricum.</title>
        <authorList>
            <person name="Brunt J."/>
            <person name="Van Vliet A.H.M."/>
            <person name="Stringer S.C."/>
            <person name="Carter A.T."/>
            <person name="Peck M.W."/>
        </authorList>
    </citation>
    <scope>NUCLEOTIDE SEQUENCE [LARGE SCALE GENOMIC DNA]</scope>
    <source>
        <strain evidence="1 2">BL81</strain>
    </source>
</reference>
<protein>
    <submittedName>
        <fullName evidence="1">Uncharacterized protein</fullName>
    </submittedName>
</protein>
<gene>
    <name evidence="1" type="ORF">FDG31_05880</name>
</gene>
<sequence length="92" mass="10781">MISKKRIARLANKIEKIHRERIKSKLIIKSKEGLFQFILGKQLYDYKLQCIPVSEYSKECEMIDFSRYLINDIIVALGPDINSSTFIIDDIE</sequence>
<dbReference type="RefSeq" id="WP_003369088.1">
    <property type="nucleotide sequence ID" value="NZ_JACBBA010000003.1"/>
</dbReference>
<evidence type="ECO:0000313" key="1">
    <source>
        <dbReference type="EMBL" id="NFV25700.1"/>
    </source>
</evidence>
<accession>A0A6B4JN84</accession>